<feature type="compositionally biased region" description="Basic and acidic residues" evidence="1">
    <location>
        <begin position="128"/>
        <end position="147"/>
    </location>
</feature>
<comment type="caution">
    <text evidence="3">The sequence shown here is derived from an EMBL/GenBank/DDBJ whole genome shotgun (WGS) entry which is preliminary data.</text>
</comment>
<feature type="compositionally biased region" description="Low complexity" evidence="1">
    <location>
        <begin position="148"/>
        <end position="162"/>
    </location>
</feature>
<accession>A0ABV7INX7</accession>
<feature type="compositionally biased region" description="Basic and acidic residues" evidence="1">
    <location>
        <begin position="373"/>
        <end position="384"/>
    </location>
</feature>
<feature type="non-terminal residue" evidence="3">
    <location>
        <position position="1"/>
    </location>
</feature>
<evidence type="ECO:0000313" key="3">
    <source>
        <dbReference type="EMBL" id="MFC3170460.1"/>
    </source>
</evidence>
<dbReference type="InterPro" id="IPR005094">
    <property type="entry name" value="Endonuclease_MobA/VirD2"/>
</dbReference>
<dbReference type="Pfam" id="PF03432">
    <property type="entry name" value="Relaxase"/>
    <property type="match status" value="1"/>
</dbReference>
<organism evidence="3 4">
    <name type="scientific">Paracoccus fontiphilus</name>
    <dbReference type="NCBI Taxonomy" id="1815556"/>
    <lineage>
        <taxon>Bacteria</taxon>
        <taxon>Pseudomonadati</taxon>
        <taxon>Pseudomonadota</taxon>
        <taxon>Alphaproteobacteria</taxon>
        <taxon>Rhodobacterales</taxon>
        <taxon>Paracoccaceae</taxon>
        <taxon>Paracoccus</taxon>
    </lineage>
</organism>
<feature type="domain" description="MobA/VirD2-like nuclease" evidence="2">
    <location>
        <begin position="11"/>
        <end position="106"/>
    </location>
</feature>
<proteinExistence type="predicted"/>
<reference evidence="4" key="1">
    <citation type="journal article" date="2019" name="Int. J. Syst. Evol. Microbiol.">
        <title>The Global Catalogue of Microorganisms (GCM) 10K type strain sequencing project: providing services to taxonomists for standard genome sequencing and annotation.</title>
        <authorList>
            <consortium name="The Broad Institute Genomics Platform"/>
            <consortium name="The Broad Institute Genome Sequencing Center for Infectious Disease"/>
            <person name="Wu L."/>
            <person name="Ma J."/>
        </authorList>
    </citation>
    <scope>NUCLEOTIDE SEQUENCE [LARGE SCALE GENOMIC DNA]</scope>
    <source>
        <strain evidence="4">KCTC 52239</strain>
    </source>
</reference>
<dbReference type="EMBL" id="JBHRTE010000134">
    <property type="protein sequence ID" value="MFC3170460.1"/>
    <property type="molecule type" value="Genomic_DNA"/>
</dbReference>
<feature type="region of interest" description="Disordered" evidence="1">
    <location>
        <begin position="355"/>
        <end position="420"/>
    </location>
</feature>
<evidence type="ECO:0000313" key="4">
    <source>
        <dbReference type="Proteomes" id="UP001595557"/>
    </source>
</evidence>
<gene>
    <name evidence="3" type="ORF">ACFOD7_20780</name>
</gene>
<name>A0ABV7INX7_9RHOB</name>
<dbReference type="RefSeq" id="WP_377707524.1">
    <property type="nucleotide sequence ID" value="NZ_JBHRTE010000134.1"/>
</dbReference>
<evidence type="ECO:0000259" key="2">
    <source>
        <dbReference type="Pfam" id="PF03432"/>
    </source>
</evidence>
<evidence type="ECO:0000256" key="1">
    <source>
        <dbReference type="SAM" id="MobiDB-lite"/>
    </source>
</evidence>
<feature type="region of interest" description="Disordered" evidence="1">
    <location>
        <begin position="105"/>
        <end position="166"/>
    </location>
</feature>
<feature type="non-terminal residue" evidence="3">
    <location>
        <position position="420"/>
    </location>
</feature>
<feature type="compositionally biased region" description="Low complexity" evidence="1">
    <location>
        <begin position="385"/>
        <end position="396"/>
    </location>
</feature>
<protein>
    <submittedName>
        <fullName evidence="3">Relaxase/mobilization nuclease domain-containing protein</fullName>
    </submittedName>
</protein>
<keyword evidence="4" id="KW-1185">Reference proteome</keyword>
<dbReference type="Proteomes" id="UP001595557">
    <property type="component" value="Unassembled WGS sequence"/>
</dbReference>
<sequence length="420" mass="47387">KAAAGVKNTGRKSTRGPVFAFSLAWHPSEAEGLDRAEMTRAADHALKVLALDHLQAVIIAHHDTAHPHVHVVVNRIDPTNGKATSIDGVKVKKLDAWANDYEQRRGQIVSPNRAKKYDQIKAGQNAHPDPEKRRRYIEDKKRQRAEAQQRPAQQRTTEQRPPSRGQILKDLSDAQKAQHKQDWKDWGAKAKDSRKAIYDRADMARAAALEAFKQATRKDWAQHFKAERDRARAFESRERSFSGIVQNALAAAKQQFREGPQGGRGLLGQTFANVLDGAARRQAFSQAQEMTARQFREQMKARRDAALTALDDEKRRALIRQSALIDKAKADMIERHNQEREKMREAWRQFYASRESAAPGRTYRTRKPQPLPVKDHHPMKDKFDAASMAAAKQAAARVPTDDYRLSTPAPAPRPAGIVDP</sequence>